<dbReference type="PANTHER" id="PTHR33055:SF13">
    <property type="entry name" value="TRANSPOSASE"/>
    <property type="match status" value="1"/>
</dbReference>
<feature type="domain" description="Transposase IS116/IS110/IS902 C-terminal" evidence="2">
    <location>
        <begin position="280"/>
        <end position="365"/>
    </location>
</feature>
<dbReference type="GO" id="GO:0003677">
    <property type="term" value="F:DNA binding"/>
    <property type="evidence" value="ECO:0007669"/>
    <property type="project" value="InterPro"/>
</dbReference>
<dbReference type="KEGG" id="lbt:AYR52_02395"/>
<dbReference type="SUPFAM" id="SSF47807">
    <property type="entry name" value="5' to 3' exonuclease, C-terminal subdomain"/>
    <property type="match status" value="1"/>
</dbReference>
<dbReference type="GeneID" id="42982108"/>
<name>A0A192GYV5_9LACO</name>
<dbReference type="InterPro" id="IPR047650">
    <property type="entry name" value="Transpos_IS110"/>
</dbReference>
<dbReference type="KEGG" id="lbt:AYR52_10885"/>
<dbReference type="AlphaFoldDB" id="A0A192GYV5"/>
<dbReference type="CDD" id="cd00080">
    <property type="entry name" value="H3TH_StructSpec-5'-nucleases"/>
    <property type="match status" value="1"/>
</dbReference>
<dbReference type="Proteomes" id="UP000078582">
    <property type="component" value="Chromosome"/>
</dbReference>
<dbReference type="EMBL" id="CP014873">
    <property type="protein sequence ID" value="ANK61724.1"/>
    <property type="molecule type" value="Genomic_DNA"/>
</dbReference>
<dbReference type="Pfam" id="PF01548">
    <property type="entry name" value="DEDD_Tnp_IS110"/>
    <property type="match status" value="1"/>
</dbReference>
<evidence type="ECO:0000259" key="1">
    <source>
        <dbReference type="Pfam" id="PF01548"/>
    </source>
</evidence>
<evidence type="ECO:0000313" key="5">
    <source>
        <dbReference type="EMBL" id="ANK61724.1"/>
    </source>
</evidence>
<evidence type="ECO:0000313" key="4">
    <source>
        <dbReference type="EMBL" id="ANK61709.1"/>
    </source>
</evidence>
<evidence type="ECO:0000313" key="6">
    <source>
        <dbReference type="EMBL" id="ANK62641.1"/>
    </source>
</evidence>
<evidence type="ECO:0000313" key="3">
    <source>
        <dbReference type="EMBL" id="ANK61419.1"/>
    </source>
</evidence>
<organism evidence="4 7">
    <name type="scientific">Loigolactobacillus backii</name>
    <dbReference type="NCBI Taxonomy" id="375175"/>
    <lineage>
        <taxon>Bacteria</taxon>
        <taxon>Bacillati</taxon>
        <taxon>Bacillota</taxon>
        <taxon>Bacilli</taxon>
        <taxon>Lactobacillales</taxon>
        <taxon>Lactobacillaceae</taxon>
        <taxon>Loigolactobacillus</taxon>
    </lineage>
</organism>
<dbReference type="RefSeq" id="WP_068222268.1">
    <property type="nucleotide sequence ID" value="NZ_CP014623.1"/>
</dbReference>
<dbReference type="PANTHER" id="PTHR33055">
    <property type="entry name" value="TRANSPOSASE FOR INSERTION SEQUENCE ELEMENT IS1111A"/>
    <property type="match status" value="1"/>
</dbReference>
<dbReference type="KEGG" id="lbt:AYR52_00335"/>
<keyword evidence="7" id="KW-1185">Reference proteome</keyword>
<dbReference type="KEGG" id="lbt:AYR52_04940"/>
<gene>
    <name evidence="3" type="ORF">AYR53_00785</name>
    <name evidence="4" type="ORF">AYR53_02365</name>
    <name evidence="5" type="ORF">AYR53_02445</name>
    <name evidence="6" type="ORF">AYR53_07560</name>
</gene>
<dbReference type="KEGG" id="lbt:AYR52_00690"/>
<dbReference type="InterPro" id="IPR002525">
    <property type="entry name" value="Transp_IS110-like_N"/>
</dbReference>
<dbReference type="NCBIfam" id="NF033542">
    <property type="entry name" value="transpos_IS110"/>
    <property type="match status" value="1"/>
</dbReference>
<dbReference type="EMBL" id="CP014873">
    <property type="protein sequence ID" value="ANK61709.1"/>
    <property type="molecule type" value="Genomic_DNA"/>
</dbReference>
<proteinExistence type="predicted"/>
<accession>A0A192GYV5</accession>
<feature type="domain" description="Transposase IS110-like N-terminal" evidence="1">
    <location>
        <begin position="5"/>
        <end position="161"/>
    </location>
</feature>
<dbReference type="EMBL" id="CP014873">
    <property type="protein sequence ID" value="ANK61419.1"/>
    <property type="molecule type" value="Genomic_DNA"/>
</dbReference>
<dbReference type="EMBL" id="CP014873">
    <property type="protein sequence ID" value="ANK62641.1"/>
    <property type="molecule type" value="Genomic_DNA"/>
</dbReference>
<evidence type="ECO:0000259" key="2">
    <source>
        <dbReference type="Pfam" id="PF02371"/>
    </source>
</evidence>
<dbReference type="OrthoDB" id="9790935at2"/>
<dbReference type="Pfam" id="PF02371">
    <property type="entry name" value="Transposase_20"/>
    <property type="match status" value="1"/>
</dbReference>
<protein>
    <submittedName>
        <fullName evidence="4">Transposase</fullName>
    </submittedName>
</protein>
<sequence length="407" mass="46329">MNLNVGIDVSKLKLDYCGMDSNKQVCFQGEVTNTPKGAGHIRDEILKRSQQADQIIIGMEATSVYNFHPTLFFEQDDRLNQLNVTVVTLNPKVTHRYSKLFDDDKTDTVDAFHIADFLRIGRYQVPVTRDEKHIALQRLTRERYHLVHQINDCKNHFLNNLYYKVNTIDTVLPTSVFGSTMLSILSDEKYSLDDLVQIPLSALTDELNHLSHGRFGDAKSVAKALKKAIRSSYRLSKTVADSVDQVLAMYANQLRMLNQQLKLLNKSISDLCSVISGADSLQSIPGIGPVYAAGLLAEIGQIDRFPNDASLAGYAGLSWQRSQSGNHERQLTPRTKSGNQYLRYYLVEAANSVRRYDPTYARYYQKKFREVPKYQHRRACVLTARKLVRLIINLLTEHKLYTPPKLV</sequence>
<dbReference type="InterPro" id="IPR036279">
    <property type="entry name" value="5-3_exonuclease_C_sf"/>
</dbReference>
<dbReference type="InterPro" id="IPR003346">
    <property type="entry name" value="Transposase_20"/>
</dbReference>
<evidence type="ECO:0000313" key="7">
    <source>
        <dbReference type="Proteomes" id="UP000078582"/>
    </source>
</evidence>
<dbReference type="KEGG" id="lbt:AYR52_02440"/>
<reference evidence="4 7" key="1">
    <citation type="submission" date="2016-03" db="EMBL/GenBank/DDBJ databases">
        <title>Pediococcus and Lactobacillus from brewery environment - whole genome sequencing and assembly.</title>
        <authorList>
            <person name="Behr J."/>
            <person name="Geissler A.J."/>
            <person name="Vogel R.F."/>
        </authorList>
    </citation>
    <scope>NUCLEOTIDE SEQUENCE [LARGE SCALE GENOMIC DNA]</scope>
    <source>
        <strain evidence="4 7">TMW 1.1989</strain>
    </source>
</reference>
<dbReference type="GO" id="GO:0006313">
    <property type="term" value="P:DNA transposition"/>
    <property type="evidence" value="ECO:0007669"/>
    <property type="project" value="InterPro"/>
</dbReference>
<dbReference type="GO" id="GO:0004803">
    <property type="term" value="F:transposase activity"/>
    <property type="evidence" value="ECO:0007669"/>
    <property type="project" value="InterPro"/>
</dbReference>